<accession>E6QEM5</accession>
<organism evidence="2">
    <name type="scientific">mine drainage metagenome</name>
    <dbReference type="NCBI Taxonomy" id="410659"/>
    <lineage>
        <taxon>unclassified sequences</taxon>
        <taxon>metagenomes</taxon>
        <taxon>ecological metagenomes</taxon>
    </lineage>
</organism>
<gene>
    <name evidence="2" type="ORF">CARN5_0841</name>
</gene>
<comment type="caution">
    <text evidence="2">The sequence shown here is derived from an EMBL/GenBank/DDBJ whole genome shotgun (WGS) entry which is preliminary data.</text>
</comment>
<proteinExistence type="predicted"/>
<dbReference type="AlphaFoldDB" id="E6QEM5"/>
<evidence type="ECO:0000313" key="2">
    <source>
        <dbReference type="EMBL" id="CBI05651.1"/>
    </source>
</evidence>
<protein>
    <submittedName>
        <fullName evidence="2">Uncharacterized protein</fullName>
    </submittedName>
</protein>
<evidence type="ECO:0000256" key="1">
    <source>
        <dbReference type="SAM" id="MobiDB-lite"/>
    </source>
</evidence>
<dbReference type="AntiFam" id="ANF00095">
    <property type="entry name" value="Shadow ORF (opposite ABC transporters)"/>
</dbReference>
<feature type="region of interest" description="Disordered" evidence="1">
    <location>
        <begin position="1"/>
        <end position="37"/>
    </location>
</feature>
<dbReference type="EMBL" id="CABP01000129">
    <property type="protein sequence ID" value="CBI05651.1"/>
    <property type="molecule type" value="Genomic_DNA"/>
</dbReference>
<sequence>MGTEDGVLRRHAIGQGDAGQSKGAHEDDGVQRFGHGNSSIGGSLKVLGQIGVFTRSSAPRDPPLLHHPPLIQAHILVAKLVDLLGAVGNEDEGHALSAEFSDLRVAFFLEGLVAHGEDLVGQEDVGLQVDGHGEAQTHLHARGIILEWSVDEVLEFGELNDVLDALLGVAVAETVEAGVEEDVFIAAELGMEADAKLDEGGDAATGDDSALAGFQDAGDDLQQGALAGAIVPQQAQGLPLLHAQVDVIQGQEVLAAFAFTLVKEGEEAGLEAHGAVMAEDEFLADMLDEDGGGHQRSSTRCRALRRKRIVPTVSVATVQALAIRT</sequence>
<name>E6QEM5_9ZZZZ</name>
<reference evidence="2" key="1">
    <citation type="submission" date="2009-10" db="EMBL/GenBank/DDBJ databases">
        <title>Diversity of trophic interactions inside an arsenic-rich microbial ecosystem.</title>
        <authorList>
            <person name="Bertin P.N."/>
            <person name="Heinrich-Salmeron A."/>
            <person name="Pelletier E."/>
            <person name="Goulhen-Chollet F."/>
            <person name="Arsene-Ploetze F."/>
            <person name="Gallien S."/>
            <person name="Calteau A."/>
            <person name="Vallenet D."/>
            <person name="Casiot C."/>
            <person name="Chane-Woon-Ming B."/>
            <person name="Giloteaux L."/>
            <person name="Barakat M."/>
            <person name="Bonnefoy V."/>
            <person name="Bruneel O."/>
            <person name="Chandler M."/>
            <person name="Cleiss J."/>
            <person name="Duran R."/>
            <person name="Elbaz-Poulichet F."/>
            <person name="Fonknechten N."/>
            <person name="Lauga B."/>
            <person name="Mornico D."/>
            <person name="Ortet P."/>
            <person name="Schaeffer C."/>
            <person name="Siguier P."/>
            <person name="Alexander Thil Smith A."/>
            <person name="Van Dorsselaer A."/>
            <person name="Weissenbach J."/>
            <person name="Medigue C."/>
            <person name="Le Paslier D."/>
        </authorList>
    </citation>
    <scope>NUCLEOTIDE SEQUENCE</scope>
</reference>